<protein>
    <submittedName>
        <fullName evidence="1">Uncharacterized protein</fullName>
    </submittedName>
</protein>
<name>A0A931F124_9ACTN</name>
<accession>A0A931F124</accession>
<dbReference type="AlphaFoldDB" id="A0A931F124"/>
<keyword evidence="2" id="KW-1185">Reference proteome</keyword>
<evidence type="ECO:0000313" key="1">
    <source>
        <dbReference type="EMBL" id="MBF8189142.1"/>
    </source>
</evidence>
<organism evidence="1 2">
    <name type="scientific">Nonomuraea cypriaca</name>
    <dbReference type="NCBI Taxonomy" id="1187855"/>
    <lineage>
        <taxon>Bacteria</taxon>
        <taxon>Bacillati</taxon>
        <taxon>Actinomycetota</taxon>
        <taxon>Actinomycetes</taxon>
        <taxon>Streptosporangiales</taxon>
        <taxon>Streptosporangiaceae</taxon>
        <taxon>Nonomuraea</taxon>
    </lineage>
</organism>
<reference evidence="1" key="1">
    <citation type="submission" date="2020-11" db="EMBL/GenBank/DDBJ databases">
        <title>Whole-genome analyses of Nonomuraea sp. K274.</title>
        <authorList>
            <person name="Veyisoglu A."/>
        </authorList>
    </citation>
    <scope>NUCLEOTIDE SEQUENCE</scope>
    <source>
        <strain evidence="1">K274</strain>
    </source>
</reference>
<gene>
    <name evidence="1" type="ORF">ITP53_26105</name>
</gene>
<sequence length="92" mass="9921">MPIAPAATLEAGPGAAYSQAATTYHHVRVESGLTVTMFLEGRVTRSHSEVLLRPGQRLPVRTPRIPFAPGELLDRFARVSGALRGTRAVSDR</sequence>
<dbReference type="Proteomes" id="UP000605361">
    <property type="component" value="Unassembled WGS sequence"/>
</dbReference>
<dbReference type="RefSeq" id="WP_195898081.1">
    <property type="nucleotide sequence ID" value="NZ_JADOGI010000083.1"/>
</dbReference>
<proteinExistence type="predicted"/>
<evidence type="ECO:0000313" key="2">
    <source>
        <dbReference type="Proteomes" id="UP000605361"/>
    </source>
</evidence>
<dbReference type="EMBL" id="JADOGI010000083">
    <property type="protein sequence ID" value="MBF8189142.1"/>
    <property type="molecule type" value="Genomic_DNA"/>
</dbReference>
<comment type="caution">
    <text evidence="1">The sequence shown here is derived from an EMBL/GenBank/DDBJ whole genome shotgun (WGS) entry which is preliminary data.</text>
</comment>